<feature type="region of interest" description="Disordered" evidence="1">
    <location>
        <begin position="371"/>
        <end position="397"/>
    </location>
</feature>
<dbReference type="HOGENOM" id="CLU_475119_0_0_1"/>
<feature type="transmembrane region" description="Helical" evidence="2">
    <location>
        <begin position="197"/>
        <end position="222"/>
    </location>
</feature>
<dbReference type="EMBL" id="GL732531">
    <property type="protein sequence ID" value="EFX85805.1"/>
    <property type="molecule type" value="Genomic_DNA"/>
</dbReference>
<keyword evidence="2" id="KW-0472">Membrane</keyword>
<dbReference type="Proteomes" id="UP000000305">
    <property type="component" value="Unassembled WGS sequence"/>
</dbReference>
<organism evidence="3 4">
    <name type="scientific">Daphnia pulex</name>
    <name type="common">Water flea</name>
    <dbReference type="NCBI Taxonomy" id="6669"/>
    <lineage>
        <taxon>Eukaryota</taxon>
        <taxon>Metazoa</taxon>
        <taxon>Ecdysozoa</taxon>
        <taxon>Arthropoda</taxon>
        <taxon>Crustacea</taxon>
        <taxon>Branchiopoda</taxon>
        <taxon>Diplostraca</taxon>
        <taxon>Cladocera</taxon>
        <taxon>Anomopoda</taxon>
        <taxon>Daphniidae</taxon>
        <taxon>Daphnia</taxon>
    </lineage>
</organism>
<sequence>MSMLRAGDAIDVKDDAIRKKRAELEASRARPLADKIGDINLDPMQMLSYALDYHTIEFVSSPSNLLPFTSALRYLQSTHSNMFIRLCRMMVLFLLLTSAVSSMNIPATECKRDADCTVGNYCLFSMCETCLPCEQVFYRRSPVTLNGRIGCARTADDCGVCLPGYQSEDLTGQRHSMKCYPNQSEPPADYLSDVNTIGSAVTSIIICAILATLAAGSCFVYFKHRKVETTRPAVDDSKDESRNLVDRLPPPYEDPEEPANCVLASEPVYTRVVVEQDVLNQATPINYYHRHPKVESPDMDEDNANLPGAEPPIEDGNGSTETIPSLWEPNSVLDLHVDVPESNCTSTPRMNTILIRSQSLDLLTHHPQSHAVLTASRSDPTLPTDSRRRRSSGGESYAHRHVRLSMHRLPTTPVVSPAEQNSFIDPAHNVPCRSTDQCQEDCEPTEPQAFVFDDSQVSANVSYENDLNLSTSILSFTGSLYGHQISSSNPTETGRGSQDSGFFDQSRRRPASDELSFGLALFVKRPREFEVPNFGKKRRKNKDYWARPGFEPGTSRTQSENHTPRPTSQSTKLV</sequence>
<reference evidence="3 4" key="1">
    <citation type="journal article" date="2011" name="Science">
        <title>The ecoresponsive genome of Daphnia pulex.</title>
        <authorList>
            <person name="Colbourne J.K."/>
            <person name="Pfrender M.E."/>
            <person name="Gilbert D."/>
            <person name="Thomas W.K."/>
            <person name="Tucker A."/>
            <person name="Oakley T.H."/>
            <person name="Tokishita S."/>
            <person name="Aerts A."/>
            <person name="Arnold G.J."/>
            <person name="Basu M.K."/>
            <person name="Bauer D.J."/>
            <person name="Caceres C.E."/>
            <person name="Carmel L."/>
            <person name="Casola C."/>
            <person name="Choi J.H."/>
            <person name="Detter J.C."/>
            <person name="Dong Q."/>
            <person name="Dusheyko S."/>
            <person name="Eads B.D."/>
            <person name="Frohlich T."/>
            <person name="Geiler-Samerotte K.A."/>
            <person name="Gerlach D."/>
            <person name="Hatcher P."/>
            <person name="Jogdeo S."/>
            <person name="Krijgsveld J."/>
            <person name="Kriventseva E.V."/>
            <person name="Kultz D."/>
            <person name="Laforsch C."/>
            <person name="Lindquist E."/>
            <person name="Lopez J."/>
            <person name="Manak J.R."/>
            <person name="Muller J."/>
            <person name="Pangilinan J."/>
            <person name="Patwardhan R.P."/>
            <person name="Pitluck S."/>
            <person name="Pritham E.J."/>
            <person name="Rechtsteiner A."/>
            <person name="Rho M."/>
            <person name="Rogozin I.B."/>
            <person name="Sakarya O."/>
            <person name="Salamov A."/>
            <person name="Schaack S."/>
            <person name="Shapiro H."/>
            <person name="Shiga Y."/>
            <person name="Skalitzky C."/>
            <person name="Smith Z."/>
            <person name="Souvorov A."/>
            <person name="Sung W."/>
            <person name="Tang Z."/>
            <person name="Tsuchiya D."/>
            <person name="Tu H."/>
            <person name="Vos H."/>
            <person name="Wang M."/>
            <person name="Wolf Y.I."/>
            <person name="Yamagata H."/>
            <person name="Yamada T."/>
            <person name="Ye Y."/>
            <person name="Shaw J.R."/>
            <person name="Andrews J."/>
            <person name="Crease T.J."/>
            <person name="Tang H."/>
            <person name="Lucas S.M."/>
            <person name="Robertson H.M."/>
            <person name="Bork P."/>
            <person name="Koonin E.V."/>
            <person name="Zdobnov E.M."/>
            <person name="Grigoriev I.V."/>
            <person name="Lynch M."/>
            <person name="Boore J.L."/>
        </authorList>
    </citation>
    <scope>NUCLEOTIDE SEQUENCE [LARGE SCALE GENOMIC DNA]</scope>
</reference>
<dbReference type="OrthoDB" id="6347282at2759"/>
<feature type="region of interest" description="Disordered" evidence="1">
    <location>
        <begin position="230"/>
        <end position="258"/>
    </location>
</feature>
<accession>E9G3Q2</accession>
<evidence type="ECO:0000256" key="2">
    <source>
        <dbReference type="SAM" id="Phobius"/>
    </source>
</evidence>
<keyword evidence="2" id="KW-1133">Transmembrane helix</keyword>
<feature type="compositionally biased region" description="Basic and acidic residues" evidence="1">
    <location>
        <begin position="230"/>
        <end position="245"/>
    </location>
</feature>
<name>E9G3Q2_DAPPU</name>
<gene>
    <name evidence="3" type="ORF">DAPPUDRAFT_237354</name>
</gene>
<evidence type="ECO:0000313" key="4">
    <source>
        <dbReference type="Proteomes" id="UP000000305"/>
    </source>
</evidence>
<proteinExistence type="predicted"/>
<protein>
    <submittedName>
        <fullName evidence="3">Uncharacterized protein</fullName>
    </submittedName>
</protein>
<keyword evidence="2" id="KW-0812">Transmembrane</keyword>
<feature type="compositionally biased region" description="Polar residues" evidence="1">
    <location>
        <begin position="485"/>
        <end position="500"/>
    </location>
</feature>
<evidence type="ECO:0000313" key="3">
    <source>
        <dbReference type="EMBL" id="EFX85805.1"/>
    </source>
</evidence>
<dbReference type="AlphaFoldDB" id="E9G3Q2"/>
<feature type="compositionally biased region" description="Polar residues" evidence="1">
    <location>
        <begin position="554"/>
        <end position="574"/>
    </location>
</feature>
<dbReference type="KEGG" id="dpx:DAPPUDRAFT_237354"/>
<feature type="region of interest" description="Disordered" evidence="1">
    <location>
        <begin position="532"/>
        <end position="574"/>
    </location>
</feature>
<evidence type="ECO:0000256" key="1">
    <source>
        <dbReference type="SAM" id="MobiDB-lite"/>
    </source>
</evidence>
<feature type="region of interest" description="Disordered" evidence="1">
    <location>
        <begin position="294"/>
        <end position="318"/>
    </location>
</feature>
<keyword evidence="4" id="KW-1185">Reference proteome</keyword>
<dbReference type="InParanoid" id="E9G3Q2"/>
<dbReference type="PhylomeDB" id="E9G3Q2"/>
<feature type="region of interest" description="Disordered" evidence="1">
    <location>
        <begin position="485"/>
        <end position="509"/>
    </location>
</feature>
<feature type="compositionally biased region" description="Polar residues" evidence="1">
    <location>
        <begin position="375"/>
        <end position="384"/>
    </location>
</feature>